<evidence type="ECO:0000313" key="2">
    <source>
        <dbReference type="EMBL" id="PWN31997.1"/>
    </source>
</evidence>
<dbReference type="RefSeq" id="XP_025352299.1">
    <property type="nucleotide sequence ID" value="XM_025501153.1"/>
</dbReference>
<proteinExistence type="predicted"/>
<name>A0A316V362_9BASI</name>
<dbReference type="InParanoid" id="A0A316V362"/>
<dbReference type="GeneID" id="37022934"/>
<evidence type="ECO:0000256" key="1">
    <source>
        <dbReference type="SAM" id="MobiDB-lite"/>
    </source>
</evidence>
<reference evidence="2 3" key="1">
    <citation type="journal article" date="2018" name="Mol. Biol. Evol.">
        <title>Broad Genomic Sampling Reveals a Smut Pathogenic Ancestry of the Fungal Clade Ustilaginomycotina.</title>
        <authorList>
            <person name="Kijpornyongpan T."/>
            <person name="Mondo S.J."/>
            <person name="Barry K."/>
            <person name="Sandor L."/>
            <person name="Lee J."/>
            <person name="Lipzen A."/>
            <person name="Pangilinan J."/>
            <person name="LaButti K."/>
            <person name="Hainaut M."/>
            <person name="Henrissat B."/>
            <person name="Grigoriev I.V."/>
            <person name="Spatafora J.W."/>
            <person name="Aime M.C."/>
        </authorList>
    </citation>
    <scope>NUCLEOTIDE SEQUENCE [LARGE SCALE GENOMIC DNA]</scope>
    <source>
        <strain evidence="2 3">MCA 3882</strain>
    </source>
</reference>
<feature type="region of interest" description="Disordered" evidence="1">
    <location>
        <begin position="167"/>
        <end position="186"/>
    </location>
</feature>
<feature type="compositionally biased region" description="Basic and acidic residues" evidence="1">
    <location>
        <begin position="52"/>
        <end position="72"/>
    </location>
</feature>
<evidence type="ECO:0000313" key="3">
    <source>
        <dbReference type="Proteomes" id="UP000245771"/>
    </source>
</evidence>
<gene>
    <name evidence="2" type="ORF">FA14DRAFT_181916</name>
</gene>
<dbReference type="EMBL" id="KZ819606">
    <property type="protein sequence ID" value="PWN31997.1"/>
    <property type="molecule type" value="Genomic_DNA"/>
</dbReference>
<organism evidence="2 3">
    <name type="scientific">Meira miltonrushii</name>
    <dbReference type="NCBI Taxonomy" id="1280837"/>
    <lineage>
        <taxon>Eukaryota</taxon>
        <taxon>Fungi</taxon>
        <taxon>Dikarya</taxon>
        <taxon>Basidiomycota</taxon>
        <taxon>Ustilaginomycotina</taxon>
        <taxon>Exobasidiomycetes</taxon>
        <taxon>Exobasidiales</taxon>
        <taxon>Brachybasidiaceae</taxon>
        <taxon>Meira</taxon>
    </lineage>
</organism>
<feature type="compositionally biased region" description="Basic and acidic residues" evidence="1">
    <location>
        <begin position="90"/>
        <end position="100"/>
    </location>
</feature>
<protein>
    <submittedName>
        <fullName evidence="2">Uncharacterized protein</fullName>
    </submittedName>
</protein>
<feature type="compositionally biased region" description="Basic and acidic residues" evidence="1">
    <location>
        <begin position="122"/>
        <end position="134"/>
    </location>
</feature>
<sequence>MTNTLPPHHSPRSPENFDWKQFLLDSPDHDTHNLASSSNMPAPDAPTSINRHSSEGIRSENPQREGNYEHQSLKSVPTKRKRTPSMKQVEFLDRKQERRKAVSSLIDEVRQAKKSAGQPNPDKARGRVSRDRAHGHAKRYRERMKAEIGFTSWNHARMHQLILLEKSGRLTHEQGKKLSDHRKANYLRVQQCREKKRAEKSSVQNASKPPQ</sequence>
<accession>A0A316V362</accession>
<dbReference type="Proteomes" id="UP000245771">
    <property type="component" value="Unassembled WGS sequence"/>
</dbReference>
<feature type="compositionally biased region" description="Basic and acidic residues" evidence="1">
    <location>
        <begin position="167"/>
        <end position="183"/>
    </location>
</feature>
<dbReference type="AlphaFoldDB" id="A0A316V362"/>
<feature type="region of interest" description="Disordered" evidence="1">
    <location>
        <begin position="1"/>
        <end position="140"/>
    </location>
</feature>
<keyword evidence="3" id="KW-1185">Reference proteome</keyword>